<gene>
    <name evidence="12" type="primary">xylH_1</name>
    <name evidence="12" type="ORF">Hgul01_00198</name>
</gene>
<comment type="caution">
    <text evidence="12">The sequence shown here is derived from an EMBL/GenBank/DDBJ whole genome shotgun (WGS) entry which is preliminary data.</text>
</comment>
<protein>
    <recommendedName>
        <fullName evidence="10">Xylose transport system permease protein XylH</fullName>
    </recommendedName>
</protein>
<feature type="transmembrane region" description="Helical" evidence="11">
    <location>
        <begin position="229"/>
        <end position="248"/>
    </location>
</feature>
<organism evidence="12 13">
    <name type="scientific">Herpetosiphon gulosus</name>
    <dbReference type="NCBI Taxonomy" id="1973496"/>
    <lineage>
        <taxon>Bacteria</taxon>
        <taxon>Bacillati</taxon>
        <taxon>Chloroflexota</taxon>
        <taxon>Chloroflexia</taxon>
        <taxon>Herpetosiphonales</taxon>
        <taxon>Herpetosiphonaceae</taxon>
        <taxon>Herpetosiphon</taxon>
    </lineage>
</organism>
<evidence type="ECO:0000256" key="5">
    <source>
        <dbReference type="ARBA" id="ARBA00022597"/>
    </source>
</evidence>
<feature type="transmembrane region" description="Helical" evidence="11">
    <location>
        <begin position="141"/>
        <end position="168"/>
    </location>
</feature>
<feature type="transmembrane region" description="Helical" evidence="11">
    <location>
        <begin position="254"/>
        <end position="270"/>
    </location>
</feature>
<evidence type="ECO:0000313" key="12">
    <source>
        <dbReference type="EMBL" id="GAA5526426.1"/>
    </source>
</evidence>
<dbReference type="PANTHER" id="PTHR32196:SF32">
    <property type="entry name" value="XYLOSE TRANSPORT SYSTEM PERMEASE PROTEIN XYLH"/>
    <property type="match status" value="1"/>
</dbReference>
<evidence type="ECO:0000313" key="13">
    <source>
        <dbReference type="Proteomes" id="UP001428290"/>
    </source>
</evidence>
<feature type="transmembrane region" description="Helical" evidence="11">
    <location>
        <begin position="339"/>
        <end position="365"/>
    </location>
</feature>
<evidence type="ECO:0000256" key="1">
    <source>
        <dbReference type="ARBA" id="ARBA00004651"/>
    </source>
</evidence>
<dbReference type="NCBIfam" id="NF040906">
    <property type="entry name" value="GguB"/>
    <property type="match status" value="1"/>
</dbReference>
<keyword evidence="3" id="KW-1003">Cell membrane</keyword>
<evidence type="ECO:0000256" key="8">
    <source>
        <dbReference type="ARBA" id="ARBA00023136"/>
    </source>
</evidence>
<proteinExistence type="predicted"/>
<feature type="transmembrane region" description="Helical" evidence="11">
    <location>
        <begin position="188"/>
        <end position="208"/>
    </location>
</feature>
<keyword evidence="8 11" id="KW-0472">Membrane</keyword>
<dbReference type="PANTHER" id="PTHR32196">
    <property type="entry name" value="ABC TRANSPORTER PERMEASE PROTEIN YPHD-RELATED-RELATED"/>
    <property type="match status" value="1"/>
</dbReference>
<evidence type="ECO:0000256" key="3">
    <source>
        <dbReference type="ARBA" id="ARBA00022475"/>
    </source>
</evidence>
<evidence type="ECO:0000256" key="4">
    <source>
        <dbReference type="ARBA" id="ARBA00022519"/>
    </source>
</evidence>
<reference evidence="12 13" key="1">
    <citation type="submission" date="2024-02" db="EMBL/GenBank/DDBJ databases">
        <title>Herpetosiphon gulosus NBRC 112829.</title>
        <authorList>
            <person name="Ichikawa N."/>
            <person name="Katano-Makiyama Y."/>
            <person name="Hidaka K."/>
        </authorList>
    </citation>
    <scope>NUCLEOTIDE SEQUENCE [LARGE SCALE GENOMIC DNA]</scope>
    <source>
        <strain evidence="12 13">NBRC 112829</strain>
    </source>
</reference>
<comment type="subcellular location">
    <subcellularLocation>
        <location evidence="1">Cell membrane</location>
        <topology evidence="1">Multi-pass membrane protein</topology>
    </subcellularLocation>
</comment>
<dbReference type="Proteomes" id="UP001428290">
    <property type="component" value="Unassembled WGS sequence"/>
</dbReference>
<feature type="transmembrane region" description="Helical" evidence="11">
    <location>
        <begin position="300"/>
        <end position="319"/>
    </location>
</feature>
<keyword evidence="13" id="KW-1185">Reference proteome</keyword>
<keyword evidence="4" id="KW-0997">Cell inner membrane</keyword>
<keyword evidence="6 11" id="KW-0812">Transmembrane</keyword>
<dbReference type="RefSeq" id="WP_345720070.1">
    <property type="nucleotide sequence ID" value="NZ_BAABRU010000001.1"/>
</dbReference>
<accession>A0ABP9WTA3</accession>
<keyword evidence="5" id="KW-0762">Sugar transport</keyword>
<keyword evidence="7 11" id="KW-1133">Transmembrane helix</keyword>
<feature type="transmembrane region" description="Helical" evidence="11">
    <location>
        <begin position="111"/>
        <end position="134"/>
    </location>
</feature>
<evidence type="ECO:0000256" key="2">
    <source>
        <dbReference type="ARBA" id="ARBA00022448"/>
    </source>
</evidence>
<evidence type="ECO:0000256" key="11">
    <source>
        <dbReference type="SAM" id="Phobius"/>
    </source>
</evidence>
<name>A0ABP9WTA3_9CHLR</name>
<evidence type="ECO:0000256" key="7">
    <source>
        <dbReference type="ARBA" id="ARBA00022989"/>
    </source>
</evidence>
<dbReference type="Pfam" id="PF02653">
    <property type="entry name" value="BPD_transp_2"/>
    <property type="match status" value="1"/>
</dbReference>
<comment type="function">
    <text evidence="9">Part of the binding-protein-dependent transport system for D-xylose. Probably responsible for the translocation of the substrate across the membrane.</text>
</comment>
<dbReference type="InterPro" id="IPR001851">
    <property type="entry name" value="ABC_transp_permease"/>
</dbReference>
<sequence length="405" mass="42548">MSAELKPNEASKAAGFNLATVVDFVKNNMREYGMLVALVIIVLYFQFQTNGVLLQPLNITNVILQNSYIVVMALGMLLIIVAGHIDLSVGSVAAFVGAVAGYMLVEKDYPVIVAFAACIAIGAAIGAFQGYWVAFRKIPAFIVTLAGMLIFRGLTLVMLGGTSLGPFPSSFREMSTGFISDPIGGAESALHITTIIVGLAFAAIIVYLDVVGRKNSRSFNFPVLSTPLFIAKNALIVGIILAFCYILASYEGLPNVLLVLIALIALYMFVTKKTVIGRRIYALGGNEKAAKLSGVPTDRLTFYTFINMGVLAAIGGLIFTARLNSATPKAGTGFELDVIASVFIGGASASGGIGTVFGVVIGALVMGVLNNGMSIAGVSVDWQQVIKGAVLLIAVYFDVSSKNKG</sequence>
<evidence type="ECO:0000256" key="10">
    <source>
        <dbReference type="ARBA" id="ARBA00035686"/>
    </source>
</evidence>
<keyword evidence="2" id="KW-0813">Transport</keyword>
<evidence type="ECO:0000256" key="9">
    <source>
        <dbReference type="ARBA" id="ARBA00035611"/>
    </source>
</evidence>
<evidence type="ECO:0000256" key="6">
    <source>
        <dbReference type="ARBA" id="ARBA00022692"/>
    </source>
</evidence>
<dbReference type="CDD" id="cd06579">
    <property type="entry name" value="TM_PBP1_transp_AraH_like"/>
    <property type="match status" value="1"/>
</dbReference>
<dbReference type="EMBL" id="BAABRU010000001">
    <property type="protein sequence ID" value="GAA5526426.1"/>
    <property type="molecule type" value="Genomic_DNA"/>
</dbReference>
<feature type="transmembrane region" description="Helical" evidence="11">
    <location>
        <begin position="32"/>
        <end position="47"/>
    </location>
</feature>